<gene>
    <name evidence="5" type="ORF">HNR40_007473</name>
</gene>
<name>A0A7W8ABZ9_9ACTN</name>
<dbReference type="SUPFAM" id="SSF48498">
    <property type="entry name" value="Tetracyclin repressor-like, C-terminal domain"/>
    <property type="match status" value="1"/>
</dbReference>
<dbReference type="GO" id="GO:0003700">
    <property type="term" value="F:DNA-binding transcription factor activity"/>
    <property type="evidence" value="ECO:0007669"/>
    <property type="project" value="TreeGrafter"/>
</dbReference>
<dbReference type="InterPro" id="IPR050109">
    <property type="entry name" value="HTH-type_TetR-like_transc_reg"/>
</dbReference>
<dbReference type="Pfam" id="PF02909">
    <property type="entry name" value="TetR_C_1"/>
    <property type="match status" value="1"/>
</dbReference>
<keyword evidence="2" id="KW-0238">DNA-binding</keyword>
<evidence type="ECO:0000256" key="2">
    <source>
        <dbReference type="ARBA" id="ARBA00023125"/>
    </source>
</evidence>
<accession>A0A7W8ABZ9</accession>
<dbReference type="EMBL" id="JACHIN010000012">
    <property type="protein sequence ID" value="MBB5081978.1"/>
    <property type="molecule type" value="Genomic_DNA"/>
</dbReference>
<dbReference type="SUPFAM" id="SSF46689">
    <property type="entry name" value="Homeodomain-like"/>
    <property type="match status" value="1"/>
</dbReference>
<proteinExistence type="predicted"/>
<sequence length="261" mass="27769">MERSGGGDPGATLRLLWRGAAVGTDRPARGRPPKISLGQIVTAAITVADRDQLEATTMDKVAGELGVGTMSLYTHVPGKAELIDLMVDATWCELALPYGTDPRPDGWRAQVELYAGRASALHERHPWLREISTVRPPLGPGLLARQEYLLSALSGTGLDPAETTAAADAIVTFVDAAAGARAEHAYAERVSGQSDPDWWAARQAFWTEIFDAGRYPSIARSWSEGGLSRSAAEASAMAFDLGLRSLLDGIEARVTPVSGFA</sequence>
<dbReference type="Gene3D" id="1.10.357.10">
    <property type="entry name" value="Tetracycline Repressor, domain 2"/>
    <property type="match status" value="1"/>
</dbReference>
<dbReference type="Gene3D" id="1.10.10.60">
    <property type="entry name" value="Homeodomain-like"/>
    <property type="match status" value="1"/>
</dbReference>
<dbReference type="AlphaFoldDB" id="A0A7W8ABZ9"/>
<comment type="caution">
    <text evidence="5">The sequence shown here is derived from an EMBL/GenBank/DDBJ whole genome shotgun (WGS) entry which is preliminary data.</text>
</comment>
<keyword evidence="6" id="KW-1185">Reference proteome</keyword>
<evidence type="ECO:0000313" key="6">
    <source>
        <dbReference type="Proteomes" id="UP000568380"/>
    </source>
</evidence>
<dbReference type="InterPro" id="IPR004111">
    <property type="entry name" value="Repressor_TetR_C"/>
</dbReference>
<dbReference type="GO" id="GO:0000976">
    <property type="term" value="F:transcription cis-regulatory region binding"/>
    <property type="evidence" value="ECO:0007669"/>
    <property type="project" value="TreeGrafter"/>
</dbReference>
<organism evidence="5 6">
    <name type="scientific">Nonomuraea endophytica</name>
    <dbReference type="NCBI Taxonomy" id="714136"/>
    <lineage>
        <taxon>Bacteria</taxon>
        <taxon>Bacillati</taxon>
        <taxon>Actinomycetota</taxon>
        <taxon>Actinomycetes</taxon>
        <taxon>Streptosporangiales</taxon>
        <taxon>Streptosporangiaceae</taxon>
        <taxon>Nonomuraea</taxon>
    </lineage>
</organism>
<reference evidence="5 6" key="1">
    <citation type="submission" date="2020-08" db="EMBL/GenBank/DDBJ databases">
        <title>Genomic Encyclopedia of Type Strains, Phase IV (KMG-IV): sequencing the most valuable type-strain genomes for metagenomic binning, comparative biology and taxonomic classification.</title>
        <authorList>
            <person name="Goeker M."/>
        </authorList>
    </citation>
    <scope>NUCLEOTIDE SEQUENCE [LARGE SCALE GENOMIC DNA]</scope>
    <source>
        <strain evidence="5 6">DSM 45385</strain>
    </source>
</reference>
<evidence type="ECO:0000256" key="1">
    <source>
        <dbReference type="ARBA" id="ARBA00023015"/>
    </source>
</evidence>
<dbReference type="InterPro" id="IPR036271">
    <property type="entry name" value="Tet_transcr_reg_TetR-rel_C_sf"/>
</dbReference>
<protein>
    <submittedName>
        <fullName evidence="5">AcrR family transcriptional regulator</fullName>
    </submittedName>
</protein>
<evidence type="ECO:0000259" key="4">
    <source>
        <dbReference type="Pfam" id="PF02909"/>
    </source>
</evidence>
<dbReference type="InterPro" id="IPR009057">
    <property type="entry name" value="Homeodomain-like_sf"/>
</dbReference>
<evidence type="ECO:0000256" key="3">
    <source>
        <dbReference type="ARBA" id="ARBA00023163"/>
    </source>
</evidence>
<dbReference type="RefSeq" id="WP_184969802.1">
    <property type="nucleotide sequence ID" value="NZ_JACHIN010000012.1"/>
</dbReference>
<evidence type="ECO:0000313" key="5">
    <source>
        <dbReference type="EMBL" id="MBB5081978.1"/>
    </source>
</evidence>
<dbReference type="PANTHER" id="PTHR30055:SF151">
    <property type="entry name" value="TRANSCRIPTIONAL REGULATORY PROTEIN"/>
    <property type="match status" value="1"/>
</dbReference>
<feature type="domain" description="Tetracycline repressor TetR C-terminal" evidence="4">
    <location>
        <begin position="104"/>
        <end position="253"/>
    </location>
</feature>
<keyword evidence="3" id="KW-0804">Transcription</keyword>
<dbReference type="Proteomes" id="UP000568380">
    <property type="component" value="Unassembled WGS sequence"/>
</dbReference>
<dbReference type="PANTHER" id="PTHR30055">
    <property type="entry name" value="HTH-TYPE TRANSCRIPTIONAL REGULATOR RUTR"/>
    <property type="match status" value="1"/>
</dbReference>
<keyword evidence="1" id="KW-0805">Transcription regulation</keyword>
<dbReference type="GO" id="GO:0045892">
    <property type="term" value="P:negative regulation of DNA-templated transcription"/>
    <property type="evidence" value="ECO:0007669"/>
    <property type="project" value="InterPro"/>
</dbReference>